<dbReference type="AlphaFoldDB" id="A0A7Y9J139"/>
<dbReference type="InterPro" id="IPR051260">
    <property type="entry name" value="Diverse_substr_monoxygenases"/>
</dbReference>
<keyword evidence="2 6" id="KW-0288">FMN</keyword>
<dbReference type="SUPFAM" id="SSF51679">
    <property type="entry name" value="Bacterial luciferase-like"/>
    <property type="match status" value="1"/>
</dbReference>
<dbReference type="PIRSF" id="PIRSF000337">
    <property type="entry name" value="NTA_MOA"/>
    <property type="match status" value="1"/>
</dbReference>
<evidence type="ECO:0000259" key="7">
    <source>
        <dbReference type="Pfam" id="PF00296"/>
    </source>
</evidence>
<dbReference type="RefSeq" id="WP_179751855.1">
    <property type="nucleotide sequence ID" value="NZ_BAAAGN010000009.1"/>
</dbReference>
<evidence type="ECO:0000256" key="5">
    <source>
        <dbReference type="ARBA" id="ARBA00033748"/>
    </source>
</evidence>
<gene>
    <name evidence="8" type="ORF">BJ968_002228</name>
</gene>
<dbReference type="Proteomes" id="UP000521922">
    <property type="component" value="Unassembled WGS sequence"/>
</dbReference>
<feature type="binding site" evidence="6">
    <location>
        <position position="101"/>
    </location>
    <ligand>
        <name>FMN</name>
        <dbReference type="ChEBI" id="CHEBI:58210"/>
    </ligand>
</feature>
<protein>
    <submittedName>
        <fullName evidence="8">Alkanesulfonate monooxygenase SsuD/methylene tetrahydromethanopterin reductase-like flavin-dependent oxidoreductase (Luciferase family)</fullName>
    </submittedName>
</protein>
<dbReference type="PANTHER" id="PTHR30011:SF16">
    <property type="entry name" value="C2H2 FINGER DOMAIN TRANSCRIPTION FACTOR (EUROFUNG)-RELATED"/>
    <property type="match status" value="1"/>
</dbReference>
<keyword evidence="4 8" id="KW-0503">Monooxygenase</keyword>
<organism evidence="8 9">
    <name type="scientific">Kineococcus aurantiacus</name>
    <dbReference type="NCBI Taxonomy" id="37633"/>
    <lineage>
        <taxon>Bacteria</taxon>
        <taxon>Bacillati</taxon>
        <taxon>Actinomycetota</taxon>
        <taxon>Actinomycetes</taxon>
        <taxon>Kineosporiales</taxon>
        <taxon>Kineosporiaceae</taxon>
        <taxon>Kineococcus</taxon>
    </lineage>
</organism>
<accession>A0A7Y9J139</accession>
<dbReference type="InterPro" id="IPR016215">
    <property type="entry name" value="NTA_MOA"/>
</dbReference>
<keyword evidence="9" id="KW-1185">Reference proteome</keyword>
<dbReference type="InterPro" id="IPR011251">
    <property type="entry name" value="Luciferase-like_dom"/>
</dbReference>
<feature type="binding site" evidence="6">
    <location>
        <position position="55"/>
    </location>
    <ligand>
        <name>FMN</name>
        <dbReference type="ChEBI" id="CHEBI:58210"/>
    </ligand>
</feature>
<evidence type="ECO:0000256" key="6">
    <source>
        <dbReference type="PIRSR" id="PIRSR000337-1"/>
    </source>
</evidence>
<feature type="binding site" evidence="6">
    <location>
        <position position="155"/>
    </location>
    <ligand>
        <name>FMN</name>
        <dbReference type="ChEBI" id="CHEBI:58210"/>
    </ligand>
</feature>
<feature type="domain" description="Luciferase-like" evidence="7">
    <location>
        <begin position="27"/>
        <end position="347"/>
    </location>
</feature>
<evidence type="ECO:0000256" key="1">
    <source>
        <dbReference type="ARBA" id="ARBA00022630"/>
    </source>
</evidence>
<feature type="binding site" evidence="6">
    <location>
        <position position="151"/>
    </location>
    <ligand>
        <name>FMN</name>
        <dbReference type="ChEBI" id="CHEBI:58210"/>
    </ligand>
</feature>
<evidence type="ECO:0000256" key="4">
    <source>
        <dbReference type="ARBA" id="ARBA00023033"/>
    </source>
</evidence>
<evidence type="ECO:0000313" key="8">
    <source>
        <dbReference type="EMBL" id="NYD22688.1"/>
    </source>
</evidence>
<reference evidence="8 9" key="1">
    <citation type="submission" date="2020-07" db="EMBL/GenBank/DDBJ databases">
        <title>Sequencing the genomes of 1000 actinobacteria strains.</title>
        <authorList>
            <person name="Klenk H.-P."/>
        </authorList>
    </citation>
    <scope>NUCLEOTIDE SEQUENCE [LARGE SCALE GENOMIC DNA]</scope>
    <source>
        <strain evidence="8 9">DSM 7487</strain>
    </source>
</reference>
<dbReference type="GO" id="GO:0016705">
    <property type="term" value="F:oxidoreductase activity, acting on paired donors, with incorporation or reduction of molecular oxygen"/>
    <property type="evidence" value="ECO:0007669"/>
    <property type="project" value="InterPro"/>
</dbReference>
<proteinExistence type="inferred from homology"/>
<keyword evidence="3" id="KW-0560">Oxidoreductase</keyword>
<comment type="similarity">
    <text evidence="5">Belongs to the NtaA/SnaA/DszA monooxygenase family.</text>
</comment>
<comment type="caution">
    <text evidence="8">The sequence shown here is derived from an EMBL/GenBank/DDBJ whole genome shotgun (WGS) entry which is preliminary data.</text>
</comment>
<dbReference type="Gene3D" id="3.20.20.30">
    <property type="entry name" value="Luciferase-like domain"/>
    <property type="match status" value="1"/>
</dbReference>
<feature type="binding site" evidence="6">
    <location>
        <position position="188"/>
    </location>
    <ligand>
        <name>FMN</name>
        <dbReference type="ChEBI" id="CHEBI:58210"/>
    </ligand>
</feature>
<dbReference type="InterPro" id="IPR036661">
    <property type="entry name" value="Luciferase-like_sf"/>
</dbReference>
<dbReference type="Pfam" id="PF00296">
    <property type="entry name" value="Bac_luciferase"/>
    <property type="match status" value="1"/>
</dbReference>
<keyword evidence="1 6" id="KW-0285">Flavoprotein</keyword>
<evidence type="ECO:0000256" key="2">
    <source>
        <dbReference type="ARBA" id="ARBA00022643"/>
    </source>
</evidence>
<dbReference type="EMBL" id="JACCBB010000001">
    <property type="protein sequence ID" value="NYD22688.1"/>
    <property type="molecule type" value="Genomic_DNA"/>
</dbReference>
<dbReference type="GO" id="GO:0004497">
    <property type="term" value="F:monooxygenase activity"/>
    <property type="evidence" value="ECO:0007669"/>
    <property type="project" value="UniProtKB-KW"/>
</dbReference>
<name>A0A7Y9J139_9ACTN</name>
<evidence type="ECO:0000313" key="9">
    <source>
        <dbReference type="Proteomes" id="UP000521922"/>
    </source>
</evidence>
<dbReference type="PANTHER" id="PTHR30011">
    <property type="entry name" value="ALKANESULFONATE MONOOXYGENASE-RELATED"/>
    <property type="match status" value="1"/>
</dbReference>
<sequence length="412" mass="44280">MPRPFTVGWFTSYLVPDWTGPWAGDAGEEWIDGTFAIETVRELERAGVDLVVLEDISYLADIVGGTFEAELRTNSRAPKSDPLPLVARLAAETSTIGLIATASSTFYPPELLARKYAALDHLSGGRAGWNVVTSTGDRAAQNFGMDVLPPHAERYARAQEYLETVHALWGSSTPPVGDRPVICQAGASPAGIELAGRFADVVVAAPHGVAAMREYRERVRDAAVAAGRSADDVQVLFMVTPLVAETDELAQQYAERFYAPTGAALWRRIVQLSGDIDFSAFDLDAPLPESTSTQGSRSILDNLRRMAAGRTLREVLSTQRTESVRLAGTAEGVADRMVEVLDEVGGDGFLLFGGGGGVLTRRYVREVCDGLMPELRRRGLAGRGVPGEGLRERLRRRRGVTDAAGVALGVAP</sequence>
<evidence type="ECO:0000256" key="3">
    <source>
        <dbReference type="ARBA" id="ARBA00023002"/>
    </source>
</evidence>